<evidence type="ECO:0000256" key="1">
    <source>
        <dbReference type="SAM" id="MobiDB-lite"/>
    </source>
</evidence>
<dbReference type="RefSeq" id="WP_394149061.1">
    <property type="nucleotide sequence ID" value="NZ_JBGCUC010000009.1"/>
</dbReference>
<proteinExistence type="predicted"/>
<dbReference type="InterPro" id="IPR032066">
    <property type="entry name" value="GP3_package"/>
</dbReference>
<keyword evidence="3" id="KW-1185">Reference proteome</keyword>
<protein>
    <submittedName>
        <fullName evidence="2">DNA-packaging protein</fullName>
    </submittedName>
</protein>
<dbReference type="EMBL" id="JBGCUC010000009">
    <property type="protein sequence ID" value="MFG6076983.1"/>
    <property type="molecule type" value="Genomic_DNA"/>
</dbReference>
<name>A0ABW7CL73_9GAMM</name>
<feature type="compositionally biased region" description="Basic and acidic residues" evidence="1">
    <location>
        <begin position="134"/>
        <end position="145"/>
    </location>
</feature>
<dbReference type="Gene3D" id="1.10.132.80">
    <property type="match status" value="1"/>
</dbReference>
<evidence type="ECO:0000313" key="2">
    <source>
        <dbReference type="EMBL" id="MFG6076983.1"/>
    </source>
</evidence>
<evidence type="ECO:0000313" key="3">
    <source>
        <dbReference type="Proteomes" id="UP001605250"/>
    </source>
</evidence>
<dbReference type="Proteomes" id="UP001605250">
    <property type="component" value="Unassembled WGS sequence"/>
</dbReference>
<feature type="region of interest" description="Disordered" evidence="1">
    <location>
        <begin position="134"/>
        <end position="161"/>
    </location>
</feature>
<gene>
    <name evidence="2" type="ORF">AB3U87_11505</name>
</gene>
<accession>A0ABW7CL73</accession>
<dbReference type="Pfam" id="PF16677">
    <property type="entry name" value="GP3_package"/>
    <property type="match status" value="1"/>
</dbReference>
<sequence>MAAPKGNKFWLARSSHGRNPKFGSPDELWVACLEYFDWVEKNPLKEEKVFCFQGQITRTSVKKMRAMTITGLCLFLDIAENTWQQYRAKEDFSLVTTRAEKIIYNQKFSGAAADLLNANIIARDLGLADKRQVEDVTPEKADREKRKSRIAELLSRGKRTD</sequence>
<comment type="caution">
    <text evidence="2">The sequence shown here is derived from an EMBL/GenBank/DDBJ whole genome shotgun (WGS) entry which is preliminary data.</text>
</comment>
<organism evidence="2 3">
    <name type="scientific">Erwinia plantamica</name>
    <dbReference type="NCBI Taxonomy" id="3237104"/>
    <lineage>
        <taxon>Bacteria</taxon>
        <taxon>Pseudomonadati</taxon>
        <taxon>Pseudomonadota</taxon>
        <taxon>Gammaproteobacteria</taxon>
        <taxon>Enterobacterales</taxon>
        <taxon>Erwiniaceae</taxon>
        <taxon>Erwinia</taxon>
    </lineage>
</organism>
<reference evidence="2 3" key="1">
    <citation type="submission" date="2024-07" db="EMBL/GenBank/DDBJ databases">
        <title>Novel bacterial strain Erwinia sp. OPT-41 promoting growth of various crops.</title>
        <authorList>
            <person name="Egorshina A."/>
            <person name="Lukyantsev M.A."/>
            <person name="Golubev S.N."/>
            <person name="Muratova A.Y."/>
            <person name="Bulygina E.A."/>
        </authorList>
    </citation>
    <scope>NUCLEOTIDE SEQUENCE [LARGE SCALE GENOMIC DNA]</scope>
    <source>
        <strain evidence="2 3">OPT-41</strain>
    </source>
</reference>